<dbReference type="EMBL" id="NVSR01000145">
    <property type="protein sequence ID" value="PCI23400.1"/>
    <property type="molecule type" value="Genomic_DNA"/>
</dbReference>
<dbReference type="AlphaFoldDB" id="A0A2A4SPU4"/>
<evidence type="ECO:0000313" key="2">
    <source>
        <dbReference type="Proteomes" id="UP000218113"/>
    </source>
</evidence>
<sequence length="110" mass="13117">MGLRGGFVLMLDEFSMGNGHKLLLVFVLRMMIFANQKQGQRQEKECIKKKFLLIISNKCLTLKQLFSFFSSKKAFKSSLKPVWLRHLIMKIKQRLFWGEDLFENQYNVFY</sequence>
<organism evidence="1 2">
    <name type="scientific">SAR324 cluster bacterium</name>
    <dbReference type="NCBI Taxonomy" id="2024889"/>
    <lineage>
        <taxon>Bacteria</taxon>
        <taxon>Deltaproteobacteria</taxon>
        <taxon>SAR324 cluster</taxon>
    </lineage>
</organism>
<gene>
    <name evidence="1" type="ORF">COB67_12825</name>
</gene>
<proteinExistence type="predicted"/>
<evidence type="ECO:0000313" key="1">
    <source>
        <dbReference type="EMBL" id="PCI23400.1"/>
    </source>
</evidence>
<reference evidence="2" key="1">
    <citation type="submission" date="2017-08" db="EMBL/GenBank/DDBJ databases">
        <title>A dynamic microbial community with high functional redundancy inhabits the cold, oxic subseafloor aquifer.</title>
        <authorList>
            <person name="Tully B.J."/>
            <person name="Wheat C.G."/>
            <person name="Glazer B.T."/>
            <person name="Huber J.A."/>
        </authorList>
    </citation>
    <scope>NUCLEOTIDE SEQUENCE [LARGE SCALE GENOMIC DNA]</scope>
</reference>
<protein>
    <submittedName>
        <fullName evidence="1">Uncharacterized protein</fullName>
    </submittedName>
</protein>
<comment type="caution">
    <text evidence="1">The sequence shown here is derived from an EMBL/GenBank/DDBJ whole genome shotgun (WGS) entry which is preliminary data.</text>
</comment>
<accession>A0A2A4SPU4</accession>
<dbReference type="Proteomes" id="UP000218113">
    <property type="component" value="Unassembled WGS sequence"/>
</dbReference>
<name>A0A2A4SPU4_9DELT</name>